<dbReference type="Proteomes" id="UP000094569">
    <property type="component" value="Unassembled WGS sequence"/>
</dbReference>
<dbReference type="VEuPathDB" id="FungiDB:SI65_00554"/>
<proteinExistence type="predicted"/>
<gene>
    <name evidence="1" type="ORF">SI65_00554</name>
</gene>
<organism evidence="1 2">
    <name type="scientific">Aspergillus cristatus</name>
    <name type="common">Chinese Fuzhuan brick tea-fermentation fungus</name>
    <name type="synonym">Eurotium cristatum</name>
    <dbReference type="NCBI Taxonomy" id="573508"/>
    <lineage>
        <taxon>Eukaryota</taxon>
        <taxon>Fungi</taxon>
        <taxon>Dikarya</taxon>
        <taxon>Ascomycota</taxon>
        <taxon>Pezizomycotina</taxon>
        <taxon>Eurotiomycetes</taxon>
        <taxon>Eurotiomycetidae</taxon>
        <taxon>Eurotiales</taxon>
        <taxon>Aspergillaceae</taxon>
        <taxon>Aspergillus</taxon>
        <taxon>Aspergillus subgen. Aspergillus</taxon>
    </lineage>
</organism>
<protein>
    <submittedName>
        <fullName evidence="1">Uncharacterized protein</fullName>
    </submittedName>
</protein>
<accession>A0A1E3BPT1</accession>
<dbReference type="EMBL" id="JXNT01000001">
    <property type="protein sequence ID" value="ODM22965.1"/>
    <property type="molecule type" value="Genomic_DNA"/>
</dbReference>
<evidence type="ECO:0000313" key="1">
    <source>
        <dbReference type="EMBL" id="ODM22965.1"/>
    </source>
</evidence>
<keyword evidence="2" id="KW-1185">Reference proteome</keyword>
<sequence>MSRTMELLPELVEQDFIASFIDQDTARHYEDDFILTLIEELHHIPEVEELYGPKLSDGYVDLFFEDAAEWLIRSLAMNRKISPLTFDIDEVVDAIVRFLQENQVDVQIN</sequence>
<dbReference type="AlphaFoldDB" id="A0A1E3BPT1"/>
<reference evidence="1 2" key="1">
    <citation type="journal article" date="2016" name="BMC Genomics">
        <title>Comparative genomic and transcriptomic analyses of the Fuzhuan brick tea-fermentation fungus Aspergillus cristatus.</title>
        <authorList>
            <person name="Ge Y."/>
            <person name="Wang Y."/>
            <person name="Liu Y."/>
            <person name="Tan Y."/>
            <person name="Ren X."/>
            <person name="Zhang X."/>
            <person name="Hyde K.D."/>
            <person name="Liu Y."/>
            <person name="Liu Z."/>
        </authorList>
    </citation>
    <scope>NUCLEOTIDE SEQUENCE [LARGE SCALE GENOMIC DNA]</scope>
    <source>
        <strain evidence="1 2">GZAAS20.1005</strain>
    </source>
</reference>
<comment type="caution">
    <text evidence="1">The sequence shown here is derived from an EMBL/GenBank/DDBJ whole genome shotgun (WGS) entry which is preliminary data.</text>
</comment>
<name>A0A1E3BPT1_ASPCR</name>
<evidence type="ECO:0000313" key="2">
    <source>
        <dbReference type="Proteomes" id="UP000094569"/>
    </source>
</evidence>